<protein>
    <submittedName>
        <fullName evidence="5">RHTO0S06e00254g1_1</fullName>
    </submittedName>
</protein>
<sequence length="212" mass="22583">MSTQIPTARVNRIIKADKDVRLCSKEAVFLIAKATEHMIERMSSQAYQTARLSKKGAPAKMVKYSDLAKTATQSPEWFYLHEVIPEAIPLSTAQARRQETEEVINAPAAVTTKAPESSAAGAGAKRVIKGKGKRVASTAGLGLEAFGYGVGQGGADELLELGKRKTRGKVLKLPAGEGGEPDEDDFDEEGAADEDDEADAYVDDGGKMDVDA</sequence>
<dbReference type="GO" id="GO:0006261">
    <property type="term" value="P:DNA-templated DNA replication"/>
    <property type="evidence" value="ECO:0007669"/>
    <property type="project" value="TreeGrafter"/>
</dbReference>
<dbReference type="GO" id="GO:0008623">
    <property type="term" value="C:CHRAC"/>
    <property type="evidence" value="ECO:0007669"/>
    <property type="project" value="TreeGrafter"/>
</dbReference>
<dbReference type="AlphaFoldDB" id="A0A061B2N3"/>
<feature type="region of interest" description="Disordered" evidence="3">
    <location>
        <begin position="169"/>
        <end position="212"/>
    </location>
</feature>
<dbReference type="InterPro" id="IPR050568">
    <property type="entry name" value="Transcr_DNA_Rep_Reg"/>
</dbReference>
<gene>
    <name evidence="5" type="ORF">RHTO0S_06e00254g</name>
</gene>
<proteinExistence type="predicted"/>
<evidence type="ECO:0000256" key="3">
    <source>
        <dbReference type="SAM" id="MobiDB-lite"/>
    </source>
</evidence>
<feature type="domain" description="Transcription factor CBF/NF-Y/archaeal histone" evidence="4">
    <location>
        <begin position="4"/>
        <end position="68"/>
    </location>
</feature>
<dbReference type="SUPFAM" id="SSF47113">
    <property type="entry name" value="Histone-fold"/>
    <property type="match status" value="1"/>
</dbReference>
<dbReference type="InterPro" id="IPR003958">
    <property type="entry name" value="CBFA_NFYB_domain"/>
</dbReference>
<reference evidence="5" key="1">
    <citation type="journal article" date="2014" name="Genome Announc.">
        <title>Draft genome sequence of Rhodosporidium toruloides CECT1137, an oleaginous yeast of biotechnological interest.</title>
        <authorList>
            <person name="Morin N."/>
            <person name="Calcas X."/>
            <person name="Devillers H."/>
            <person name="Durrens P."/>
            <person name="Sherman D.J."/>
            <person name="Nicaud J.-M."/>
            <person name="Neuveglise C."/>
        </authorList>
    </citation>
    <scope>NUCLEOTIDE SEQUENCE</scope>
    <source>
        <strain evidence="5">CECT1137</strain>
    </source>
</reference>
<dbReference type="PANTHER" id="PTHR10252:SF54">
    <property type="entry name" value="CHROMATIN ACCESSIBILITY COMPLEX PROTEIN 1"/>
    <property type="match status" value="1"/>
</dbReference>
<dbReference type="CDD" id="cd23645">
    <property type="entry name" value="HFD_Dpb3-like"/>
    <property type="match status" value="1"/>
</dbReference>
<feature type="compositionally biased region" description="Acidic residues" evidence="3">
    <location>
        <begin position="179"/>
        <end position="202"/>
    </location>
</feature>
<accession>A0A061B2N3</accession>
<organism evidence="5">
    <name type="scientific">Rhodotorula toruloides</name>
    <name type="common">Yeast</name>
    <name type="synonym">Rhodosporidium toruloides</name>
    <dbReference type="NCBI Taxonomy" id="5286"/>
    <lineage>
        <taxon>Eukaryota</taxon>
        <taxon>Fungi</taxon>
        <taxon>Dikarya</taxon>
        <taxon>Basidiomycota</taxon>
        <taxon>Pucciniomycotina</taxon>
        <taxon>Microbotryomycetes</taxon>
        <taxon>Sporidiobolales</taxon>
        <taxon>Sporidiobolaceae</taxon>
        <taxon>Rhodotorula</taxon>
    </lineage>
</organism>
<dbReference type="OrthoDB" id="636685at2759"/>
<dbReference type="PANTHER" id="PTHR10252">
    <property type="entry name" value="HISTONE-LIKE TRANSCRIPTION FACTOR CCAAT-RELATED"/>
    <property type="match status" value="1"/>
</dbReference>
<name>A0A061B2N3_RHOTO</name>
<dbReference type="Pfam" id="PF00808">
    <property type="entry name" value="CBFD_NFYB_HMF"/>
    <property type="match status" value="1"/>
</dbReference>
<evidence type="ECO:0000256" key="1">
    <source>
        <dbReference type="ARBA" id="ARBA00004123"/>
    </source>
</evidence>
<keyword evidence="2" id="KW-0539">Nucleus</keyword>
<dbReference type="EMBL" id="LK052941">
    <property type="protein sequence ID" value="CDR41279.1"/>
    <property type="molecule type" value="Genomic_DNA"/>
</dbReference>
<dbReference type="GO" id="GO:0046982">
    <property type="term" value="F:protein heterodimerization activity"/>
    <property type="evidence" value="ECO:0007669"/>
    <property type="project" value="InterPro"/>
</dbReference>
<dbReference type="Gene3D" id="1.10.20.10">
    <property type="entry name" value="Histone, subunit A"/>
    <property type="match status" value="1"/>
</dbReference>
<evidence type="ECO:0000313" key="5">
    <source>
        <dbReference type="EMBL" id="CDR41279.1"/>
    </source>
</evidence>
<evidence type="ECO:0000259" key="4">
    <source>
        <dbReference type="Pfam" id="PF00808"/>
    </source>
</evidence>
<evidence type="ECO:0000256" key="2">
    <source>
        <dbReference type="ARBA" id="ARBA00023242"/>
    </source>
</evidence>
<comment type="subcellular location">
    <subcellularLocation>
        <location evidence="1">Nucleus</location>
    </subcellularLocation>
</comment>
<dbReference type="InterPro" id="IPR009072">
    <property type="entry name" value="Histone-fold"/>
</dbReference>